<name>A0ABW3J8A2_9HYPH</name>
<evidence type="ECO:0000313" key="3">
    <source>
        <dbReference type="Proteomes" id="UP001597102"/>
    </source>
</evidence>
<comment type="caution">
    <text evidence="2">The sequence shown here is derived from an EMBL/GenBank/DDBJ whole genome shotgun (WGS) entry which is preliminary data.</text>
</comment>
<proteinExistence type="predicted"/>
<sequence>MTNRGETPPDTDNTPIEGSPFTPRQVRILKIAVIVMGVLLVAGFLLIIATIAFQATQMGVEEDTTPAIEQASPPAGEQKTRKAFDVTIPDGAEVVDMTVDGNRLVLHLKIAEGGDVLVIDLTDGKVISRIGLRPE</sequence>
<gene>
    <name evidence="2" type="ORF">ACFQ2F_05570</name>
</gene>
<reference evidence="3" key="1">
    <citation type="journal article" date="2019" name="Int. J. Syst. Evol. Microbiol.">
        <title>The Global Catalogue of Microorganisms (GCM) 10K type strain sequencing project: providing services to taxonomists for standard genome sequencing and annotation.</title>
        <authorList>
            <consortium name="The Broad Institute Genomics Platform"/>
            <consortium name="The Broad Institute Genome Sequencing Center for Infectious Disease"/>
            <person name="Wu L."/>
            <person name="Ma J."/>
        </authorList>
    </citation>
    <scope>NUCLEOTIDE SEQUENCE [LARGE SCALE GENOMIC DNA]</scope>
    <source>
        <strain evidence="3">CCUG 61697</strain>
    </source>
</reference>
<dbReference type="RefSeq" id="WP_379086931.1">
    <property type="nucleotide sequence ID" value="NZ_JBHTJO010000001.1"/>
</dbReference>
<keyword evidence="1" id="KW-0472">Membrane</keyword>
<keyword evidence="1" id="KW-1133">Transmembrane helix</keyword>
<dbReference type="EMBL" id="JBHTJO010000001">
    <property type="protein sequence ID" value="MFD0986562.1"/>
    <property type="molecule type" value="Genomic_DNA"/>
</dbReference>
<accession>A0ABW3J8A2</accession>
<protein>
    <submittedName>
        <fullName evidence="2">Uncharacterized protein</fullName>
    </submittedName>
</protein>
<keyword evidence="1" id="KW-0812">Transmembrane</keyword>
<organism evidence="2 3">
    <name type="scientific">Methyloligella solikamskensis</name>
    <dbReference type="NCBI Taxonomy" id="1177756"/>
    <lineage>
        <taxon>Bacteria</taxon>
        <taxon>Pseudomonadati</taxon>
        <taxon>Pseudomonadota</taxon>
        <taxon>Alphaproteobacteria</taxon>
        <taxon>Hyphomicrobiales</taxon>
        <taxon>Hyphomicrobiaceae</taxon>
        <taxon>Methyloligella</taxon>
    </lineage>
</organism>
<evidence type="ECO:0000313" key="2">
    <source>
        <dbReference type="EMBL" id="MFD0986562.1"/>
    </source>
</evidence>
<feature type="transmembrane region" description="Helical" evidence="1">
    <location>
        <begin position="31"/>
        <end position="53"/>
    </location>
</feature>
<keyword evidence="3" id="KW-1185">Reference proteome</keyword>
<dbReference type="Proteomes" id="UP001597102">
    <property type="component" value="Unassembled WGS sequence"/>
</dbReference>
<evidence type="ECO:0000256" key="1">
    <source>
        <dbReference type="SAM" id="Phobius"/>
    </source>
</evidence>